<dbReference type="InterPro" id="IPR009576">
    <property type="entry name" value="Biofilm_formation_YgiB"/>
</dbReference>
<proteinExistence type="predicted"/>
<feature type="region of interest" description="Disordered" evidence="1">
    <location>
        <begin position="147"/>
        <end position="179"/>
    </location>
</feature>
<organism evidence="2 3">
    <name type="scientific">Rhizobium lusitanum</name>
    <dbReference type="NCBI Taxonomy" id="293958"/>
    <lineage>
        <taxon>Bacteria</taxon>
        <taxon>Pseudomonadati</taxon>
        <taxon>Pseudomonadota</taxon>
        <taxon>Alphaproteobacteria</taxon>
        <taxon>Hyphomicrobiales</taxon>
        <taxon>Rhizobiaceae</taxon>
        <taxon>Rhizobium/Agrobacterium group</taxon>
        <taxon>Rhizobium</taxon>
    </lineage>
</organism>
<protein>
    <submittedName>
        <fullName evidence="2">Uncharacterized conserved protein YgiB, involved in bioifilm formation, UPF0441/DUF1190 family</fullName>
    </submittedName>
</protein>
<dbReference type="Pfam" id="PF06693">
    <property type="entry name" value="DUF1190"/>
    <property type="match status" value="1"/>
</dbReference>
<dbReference type="OrthoDB" id="8005934at2"/>
<evidence type="ECO:0000313" key="2">
    <source>
        <dbReference type="EMBL" id="SCB51986.1"/>
    </source>
</evidence>
<dbReference type="Proteomes" id="UP000199205">
    <property type="component" value="Unassembled WGS sequence"/>
</dbReference>
<dbReference type="EMBL" id="FMAF01000044">
    <property type="protein sequence ID" value="SCB51986.1"/>
    <property type="molecule type" value="Genomic_DNA"/>
</dbReference>
<dbReference type="AlphaFoldDB" id="A0A1C3XIU5"/>
<gene>
    <name evidence="2" type="ORF">GA0061101_14437</name>
</gene>
<evidence type="ECO:0000313" key="3">
    <source>
        <dbReference type="Proteomes" id="UP000199205"/>
    </source>
</evidence>
<dbReference type="PROSITE" id="PS51257">
    <property type="entry name" value="PROKAR_LIPOPROTEIN"/>
    <property type="match status" value="1"/>
</dbReference>
<evidence type="ECO:0000256" key="1">
    <source>
        <dbReference type="SAM" id="MobiDB-lite"/>
    </source>
</evidence>
<reference evidence="2 3" key="1">
    <citation type="submission" date="2016-08" db="EMBL/GenBank/DDBJ databases">
        <authorList>
            <person name="Seilhamer J.J."/>
        </authorList>
    </citation>
    <scope>NUCLEOTIDE SEQUENCE [LARGE SCALE GENOMIC DNA]</scope>
    <source>
        <strain evidence="2 3">P1-7</strain>
    </source>
</reference>
<name>A0A1C3XIU5_9HYPH</name>
<sequence length="195" mass="20331">MKRSMSVSLLLMGTAALTGCGQKEDTAQIYKDADACIASEAFSADECRSQFAAAETERKQNAPAYETMANCEKEYGADKCQPTTGAHQAGTGHFIPLLAGYLVGSAAGTLGTKALYQPRGSSDFRTATGRSLANGMLLGKTNYAAKKKDDDIQSSSSGGGGGGHSFWGSSSERSTRSAGMVERGGWGFRGFHLSG</sequence>
<accession>A0A1C3XIU5</accession>